<reference evidence="2 3" key="1">
    <citation type="submission" date="2017-07" db="EMBL/GenBank/DDBJ databases">
        <title>Thauera sp. KNDSS-Mac4 genome sequence and assembly.</title>
        <authorList>
            <person name="Mayilraj S."/>
        </authorList>
    </citation>
    <scope>NUCLEOTIDE SEQUENCE [LARGE SCALE GENOMIC DNA]</scope>
    <source>
        <strain evidence="2 3">KNDSS-Mac4</strain>
    </source>
</reference>
<dbReference type="OrthoDB" id="5526466at2"/>
<comment type="caution">
    <text evidence="2">The sequence shown here is derived from an EMBL/GenBank/DDBJ whole genome shotgun (WGS) entry which is preliminary data.</text>
</comment>
<dbReference type="PANTHER" id="PTHR37953:SF1">
    <property type="entry name" value="UPF0127 PROTEIN MJ1496"/>
    <property type="match status" value="1"/>
</dbReference>
<feature type="chain" id="PRO_5013053954" description="DUF192 domain-containing protein" evidence="1">
    <location>
        <begin position="30"/>
        <end position="156"/>
    </location>
</feature>
<sequence>MKLQSGVSRPLVALGFGLVGALAAGTAAAQQAMPMAELGAGMFRIEAEVAHTFQNRQIGLMNRRTMPLHRGMVFVFPEDARHCMWMKNTYLPLSVAFLDAQGRVLNIEDMQPQTEDNHCASAPARFALEMNLGWFRERGIKPGDTLRGIDRLPVAR</sequence>
<dbReference type="Gene3D" id="2.60.120.1140">
    <property type="entry name" value="Protein of unknown function DUF192"/>
    <property type="match status" value="1"/>
</dbReference>
<protein>
    <recommendedName>
        <fullName evidence="4">DUF192 domain-containing protein</fullName>
    </recommendedName>
</protein>
<dbReference type="RefSeq" id="WP_094269497.1">
    <property type="nucleotide sequence ID" value="NZ_NOIH01000027.1"/>
</dbReference>
<keyword evidence="3" id="KW-1185">Reference proteome</keyword>
<keyword evidence="1" id="KW-0732">Signal</keyword>
<name>A0A235EUN3_9RHOO</name>
<evidence type="ECO:0000256" key="1">
    <source>
        <dbReference type="SAM" id="SignalP"/>
    </source>
</evidence>
<dbReference type="AlphaFoldDB" id="A0A235EUN3"/>
<dbReference type="Pfam" id="PF02643">
    <property type="entry name" value="DUF192"/>
    <property type="match status" value="1"/>
</dbReference>
<evidence type="ECO:0000313" key="3">
    <source>
        <dbReference type="Proteomes" id="UP000215181"/>
    </source>
</evidence>
<dbReference type="Proteomes" id="UP000215181">
    <property type="component" value="Unassembled WGS sequence"/>
</dbReference>
<evidence type="ECO:0008006" key="4">
    <source>
        <dbReference type="Google" id="ProtNLM"/>
    </source>
</evidence>
<evidence type="ECO:0000313" key="2">
    <source>
        <dbReference type="EMBL" id="OYD52758.1"/>
    </source>
</evidence>
<dbReference type="InterPro" id="IPR003795">
    <property type="entry name" value="DUF192"/>
</dbReference>
<accession>A0A235EUN3</accession>
<gene>
    <name evidence="2" type="ORF">CGK74_16400</name>
</gene>
<dbReference type="EMBL" id="NOIH01000027">
    <property type="protein sequence ID" value="OYD52758.1"/>
    <property type="molecule type" value="Genomic_DNA"/>
</dbReference>
<organism evidence="2 3">
    <name type="scientific">Thauera propionica</name>
    <dbReference type="NCBI Taxonomy" id="2019431"/>
    <lineage>
        <taxon>Bacteria</taxon>
        <taxon>Pseudomonadati</taxon>
        <taxon>Pseudomonadota</taxon>
        <taxon>Betaproteobacteria</taxon>
        <taxon>Rhodocyclales</taxon>
        <taxon>Zoogloeaceae</taxon>
        <taxon>Thauera</taxon>
    </lineage>
</organism>
<dbReference type="PANTHER" id="PTHR37953">
    <property type="entry name" value="UPF0127 PROTEIN MJ1496"/>
    <property type="match status" value="1"/>
</dbReference>
<proteinExistence type="predicted"/>
<dbReference type="InterPro" id="IPR038695">
    <property type="entry name" value="Saro_0823-like_sf"/>
</dbReference>
<feature type="signal peptide" evidence="1">
    <location>
        <begin position="1"/>
        <end position="29"/>
    </location>
</feature>